<feature type="compositionally biased region" description="Basic and acidic residues" evidence="1">
    <location>
        <begin position="49"/>
        <end position="69"/>
    </location>
</feature>
<feature type="region of interest" description="Disordered" evidence="1">
    <location>
        <begin position="40"/>
        <end position="128"/>
    </location>
</feature>
<dbReference type="EMBL" id="KQ246669">
    <property type="protein sequence ID" value="KNC72675.1"/>
    <property type="molecule type" value="Genomic_DNA"/>
</dbReference>
<sequence length="128" mass="14575">MQSVFYEIFISSFSNITSIGTRHRNVGAKRVLSQSDSQINANGSVCQSEVDRDVEHTKGAASHNLKDSIYRSPRSRGTEKNITRRQTADNDTRNRSDTFIRQAENTWHRQATAKYQPHPGMTEGEIQY</sequence>
<reference evidence="2 3" key="1">
    <citation type="submission" date="2011-02" db="EMBL/GenBank/DDBJ databases">
        <title>The Genome Sequence of Sphaeroforma arctica JP610.</title>
        <authorList>
            <consortium name="The Broad Institute Genome Sequencing Platform"/>
            <person name="Russ C."/>
            <person name="Cuomo C."/>
            <person name="Young S.K."/>
            <person name="Zeng Q."/>
            <person name="Gargeya S."/>
            <person name="Alvarado L."/>
            <person name="Berlin A."/>
            <person name="Chapman S.B."/>
            <person name="Chen Z."/>
            <person name="Freedman E."/>
            <person name="Gellesch M."/>
            <person name="Goldberg J."/>
            <person name="Griggs A."/>
            <person name="Gujja S."/>
            <person name="Heilman E."/>
            <person name="Heiman D."/>
            <person name="Howarth C."/>
            <person name="Mehta T."/>
            <person name="Neiman D."/>
            <person name="Pearson M."/>
            <person name="Roberts A."/>
            <person name="Saif S."/>
            <person name="Shea T."/>
            <person name="Shenoy N."/>
            <person name="Sisk P."/>
            <person name="Stolte C."/>
            <person name="Sykes S."/>
            <person name="White J."/>
            <person name="Yandava C."/>
            <person name="Burger G."/>
            <person name="Gray M.W."/>
            <person name="Holland P.W.H."/>
            <person name="King N."/>
            <person name="Lang F.B.F."/>
            <person name="Roger A.J."/>
            <person name="Ruiz-Trillo I."/>
            <person name="Haas B."/>
            <person name="Nusbaum C."/>
            <person name="Birren B."/>
        </authorList>
    </citation>
    <scope>NUCLEOTIDE SEQUENCE [LARGE SCALE GENOMIC DNA]</scope>
    <source>
        <strain evidence="2 3">JP610</strain>
    </source>
</reference>
<feature type="compositionally biased region" description="Basic and acidic residues" evidence="1">
    <location>
        <begin position="76"/>
        <end position="98"/>
    </location>
</feature>
<protein>
    <submittedName>
        <fullName evidence="2">Uncharacterized protein</fullName>
    </submittedName>
</protein>
<feature type="compositionally biased region" description="Polar residues" evidence="1">
    <location>
        <begin position="99"/>
        <end position="109"/>
    </location>
</feature>
<dbReference type="RefSeq" id="XP_014146577.1">
    <property type="nucleotide sequence ID" value="XM_014291102.1"/>
</dbReference>
<dbReference type="GeneID" id="25915268"/>
<proteinExistence type="predicted"/>
<keyword evidence="3" id="KW-1185">Reference proteome</keyword>
<dbReference type="AlphaFoldDB" id="A0A0L0F7I1"/>
<name>A0A0L0F7I1_9EUKA</name>
<evidence type="ECO:0000256" key="1">
    <source>
        <dbReference type="SAM" id="MobiDB-lite"/>
    </source>
</evidence>
<gene>
    <name evidence="2" type="ORF">SARC_14764</name>
</gene>
<dbReference type="Proteomes" id="UP000054560">
    <property type="component" value="Unassembled WGS sequence"/>
</dbReference>
<evidence type="ECO:0000313" key="2">
    <source>
        <dbReference type="EMBL" id="KNC72675.1"/>
    </source>
</evidence>
<accession>A0A0L0F7I1</accession>
<evidence type="ECO:0000313" key="3">
    <source>
        <dbReference type="Proteomes" id="UP000054560"/>
    </source>
</evidence>
<organism evidence="2 3">
    <name type="scientific">Sphaeroforma arctica JP610</name>
    <dbReference type="NCBI Taxonomy" id="667725"/>
    <lineage>
        <taxon>Eukaryota</taxon>
        <taxon>Ichthyosporea</taxon>
        <taxon>Ichthyophonida</taxon>
        <taxon>Sphaeroforma</taxon>
    </lineage>
</organism>